<name>A0A4R8FKM4_9GAMM</name>
<dbReference type="RefSeq" id="WP_134019357.1">
    <property type="nucleotide sequence ID" value="NZ_SOEC01000015.1"/>
</dbReference>
<feature type="signal peptide" evidence="1">
    <location>
        <begin position="1"/>
        <end position="23"/>
    </location>
</feature>
<accession>A0A4R8FKM4</accession>
<evidence type="ECO:0000313" key="2">
    <source>
        <dbReference type="EMBL" id="TDX26796.1"/>
    </source>
</evidence>
<dbReference type="AlphaFoldDB" id="A0A4R8FKM4"/>
<sequence>MKKWLKALILAGSFTFGIGAVQADPGCQNGEVLGPKLITDICWSCLFPLRVAGIPISGSNSDAPDGYVKNPFCSCPDNHGVPRPGVMTSFWEPARLVEFQRVPGCSSVLNGMRFPFDRQFQGTPGNADLDGGDKSFRHYHYYAFPLLIMMDMFVSRSCVPDGYMDLDVMYMSELDPTWNNSELAFFTNPEAAAVANPISVAACSADAISATAGKPIKSMFWCAGSWGAIYPLSGSVNGGRGVIKDTSLLATKVLAALHRRGLAWETMGEDAICRGRIRPTLPKAQYRFSLLHPIPQTDKSNVIGESTLTWGMGKTVPSVGQDPIYTIWRWNDCCNH</sequence>
<comment type="caution">
    <text evidence="2">The sequence shown here is derived from an EMBL/GenBank/DDBJ whole genome shotgun (WGS) entry which is preliminary data.</text>
</comment>
<organism evidence="2 3">
    <name type="scientific">Modicisalibacter xianhensis</name>
    <dbReference type="NCBI Taxonomy" id="442341"/>
    <lineage>
        <taxon>Bacteria</taxon>
        <taxon>Pseudomonadati</taxon>
        <taxon>Pseudomonadota</taxon>
        <taxon>Gammaproteobacteria</taxon>
        <taxon>Oceanospirillales</taxon>
        <taxon>Halomonadaceae</taxon>
        <taxon>Modicisalibacter</taxon>
    </lineage>
</organism>
<proteinExistence type="predicted"/>
<protein>
    <submittedName>
        <fullName evidence="2">Conjugal transfer pilus assembly protein TraU</fullName>
    </submittedName>
</protein>
<feature type="chain" id="PRO_5020676464" evidence="1">
    <location>
        <begin position="24"/>
        <end position="336"/>
    </location>
</feature>
<evidence type="ECO:0000313" key="3">
    <source>
        <dbReference type="Proteomes" id="UP000294489"/>
    </source>
</evidence>
<dbReference type="OrthoDB" id="9788211at2"/>
<keyword evidence="1" id="KW-0732">Signal</keyword>
<gene>
    <name evidence="2" type="ORF">DFO67_11561</name>
</gene>
<dbReference type="EMBL" id="SOEC01000015">
    <property type="protein sequence ID" value="TDX26796.1"/>
    <property type="molecule type" value="Genomic_DNA"/>
</dbReference>
<dbReference type="InterPro" id="IPR009649">
    <property type="entry name" value="TraU"/>
</dbReference>
<reference evidence="2 3" key="1">
    <citation type="submission" date="2019-03" db="EMBL/GenBank/DDBJ databases">
        <title>Freshwater and sediment microbial communities from various areas in North America, analyzing microbe dynamics in response to fracking.</title>
        <authorList>
            <person name="Lamendella R."/>
        </authorList>
    </citation>
    <scope>NUCLEOTIDE SEQUENCE [LARGE SCALE GENOMIC DNA]</scope>
    <source>
        <strain evidence="2 3">6_TX</strain>
    </source>
</reference>
<dbReference type="Proteomes" id="UP000294489">
    <property type="component" value="Unassembled WGS sequence"/>
</dbReference>
<dbReference type="Pfam" id="PF06834">
    <property type="entry name" value="TraU"/>
    <property type="match status" value="1"/>
</dbReference>
<evidence type="ECO:0000256" key="1">
    <source>
        <dbReference type="SAM" id="SignalP"/>
    </source>
</evidence>